<accession>A0A8I1D9B7</accession>
<dbReference type="AlphaFoldDB" id="A0A8I1D9B7"/>
<proteinExistence type="predicted"/>
<evidence type="ECO:0000256" key="1">
    <source>
        <dbReference type="SAM" id="MobiDB-lite"/>
    </source>
</evidence>
<dbReference type="Pfam" id="PF13730">
    <property type="entry name" value="HTH_36"/>
    <property type="match status" value="1"/>
</dbReference>
<name>A0A8I1D9B7_RHOER</name>
<dbReference type="EMBL" id="JAECSB010000085">
    <property type="protein sequence ID" value="MBH5146057.1"/>
    <property type="molecule type" value="Genomic_DNA"/>
</dbReference>
<gene>
    <name evidence="2" type="ORF">I3517_25985</name>
</gene>
<sequence>MAERFFMLPDSAPLQLSAREFHILGVIATHSDETGRSWPSVKTLADKVGVSDRTVQAAIGSLKATSHLKVVEIPGKSCTYVIPWIRAKFETENGALPGDYDAKRWKYLKPPKSGTPEASFTPPPKPASPHPRSQLHPNNNQGTKPREPNPGLTEGPNRRSGTIRLPEDLDTTDEHALNDYAQQFLDTGQDYTHTIRSFLATNAYAGNPRKAFQVFLSTERKKARHLVAV</sequence>
<dbReference type="InterPro" id="IPR036388">
    <property type="entry name" value="WH-like_DNA-bd_sf"/>
</dbReference>
<organism evidence="2 3">
    <name type="scientific">Rhodococcus erythropolis</name>
    <name type="common">Arthrobacter picolinophilus</name>
    <dbReference type="NCBI Taxonomy" id="1833"/>
    <lineage>
        <taxon>Bacteria</taxon>
        <taxon>Bacillati</taxon>
        <taxon>Actinomycetota</taxon>
        <taxon>Actinomycetes</taxon>
        <taxon>Mycobacteriales</taxon>
        <taxon>Nocardiaceae</taxon>
        <taxon>Rhodococcus</taxon>
        <taxon>Rhodococcus erythropolis group</taxon>
    </lineage>
</organism>
<comment type="caution">
    <text evidence="2">The sequence shown here is derived from an EMBL/GenBank/DDBJ whole genome shotgun (WGS) entry which is preliminary data.</text>
</comment>
<evidence type="ECO:0000313" key="3">
    <source>
        <dbReference type="Proteomes" id="UP000627573"/>
    </source>
</evidence>
<feature type="region of interest" description="Disordered" evidence="1">
    <location>
        <begin position="107"/>
        <end position="165"/>
    </location>
</feature>
<protein>
    <submittedName>
        <fullName evidence="2">Helix-turn-helix domain-containing protein</fullName>
    </submittedName>
</protein>
<keyword evidence="3" id="KW-1185">Reference proteome</keyword>
<dbReference type="Gene3D" id="1.10.10.10">
    <property type="entry name" value="Winged helix-like DNA-binding domain superfamily/Winged helix DNA-binding domain"/>
    <property type="match status" value="1"/>
</dbReference>
<evidence type="ECO:0000313" key="2">
    <source>
        <dbReference type="EMBL" id="MBH5146057.1"/>
    </source>
</evidence>
<dbReference type="Proteomes" id="UP000627573">
    <property type="component" value="Unassembled WGS sequence"/>
</dbReference>
<reference evidence="2 3" key="1">
    <citation type="submission" date="2020-12" db="EMBL/GenBank/DDBJ databases">
        <title>Draft genome sequence of furan degrading bacterial strain FUR100.</title>
        <authorList>
            <person name="Woiski C."/>
        </authorList>
    </citation>
    <scope>NUCLEOTIDE SEQUENCE [LARGE SCALE GENOMIC DNA]</scope>
    <source>
        <strain evidence="2 3">FUR100</strain>
    </source>
</reference>